<dbReference type="RefSeq" id="WP_176804818.1">
    <property type="nucleotide sequence ID" value="NZ_JABXYJ010000012.1"/>
</dbReference>
<feature type="signal peptide" evidence="1">
    <location>
        <begin position="1"/>
        <end position="25"/>
    </location>
</feature>
<dbReference type="PANTHER" id="PTHR33361">
    <property type="entry name" value="GLR0591 PROTEIN"/>
    <property type="match status" value="1"/>
</dbReference>
<dbReference type="AlphaFoldDB" id="A0A850QNN0"/>
<reference evidence="2 3" key="1">
    <citation type="submission" date="2020-06" db="EMBL/GenBank/DDBJ databases">
        <authorList>
            <person name="Qiu C."/>
            <person name="Liu Z."/>
        </authorList>
    </citation>
    <scope>NUCLEOTIDE SEQUENCE [LARGE SCALE GENOMIC DNA]</scope>
    <source>
        <strain evidence="2 3">EM 1</strain>
    </source>
</reference>
<dbReference type="Proteomes" id="UP000588051">
    <property type="component" value="Unassembled WGS sequence"/>
</dbReference>
<protein>
    <submittedName>
        <fullName evidence="2">DUF885 domain-containing protein</fullName>
    </submittedName>
</protein>
<dbReference type="PANTHER" id="PTHR33361:SF16">
    <property type="entry name" value="DUF885 DOMAIN-CONTAINING PROTEIN"/>
    <property type="match status" value="1"/>
</dbReference>
<evidence type="ECO:0000256" key="1">
    <source>
        <dbReference type="SAM" id="SignalP"/>
    </source>
</evidence>
<accession>A0A850QNN0</accession>
<dbReference type="InterPro" id="IPR010281">
    <property type="entry name" value="DUF885"/>
</dbReference>
<dbReference type="Pfam" id="PF05960">
    <property type="entry name" value="DUF885"/>
    <property type="match status" value="1"/>
</dbReference>
<keyword evidence="1" id="KW-0732">Signal</keyword>
<name>A0A850QNN0_9BURK</name>
<proteinExistence type="predicted"/>
<organism evidence="2 3">
    <name type="scientific">Undibacterium oligocarboniphilum</name>
    <dbReference type="NCBI Taxonomy" id="666702"/>
    <lineage>
        <taxon>Bacteria</taxon>
        <taxon>Pseudomonadati</taxon>
        <taxon>Pseudomonadota</taxon>
        <taxon>Betaproteobacteria</taxon>
        <taxon>Burkholderiales</taxon>
        <taxon>Oxalobacteraceae</taxon>
        <taxon>Undibacterium</taxon>
    </lineage>
</organism>
<gene>
    <name evidence="2" type="ORF">HV832_15810</name>
</gene>
<dbReference type="EMBL" id="JABXYJ010000012">
    <property type="protein sequence ID" value="NVO79285.1"/>
    <property type="molecule type" value="Genomic_DNA"/>
</dbReference>
<evidence type="ECO:0000313" key="2">
    <source>
        <dbReference type="EMBL" id="NVO79285.1"/>
    </source>
</evidence>
<keyword evidence="3" id="KW-1185">Reference proteome</keyword>
<evidence type="ECO:0000313" key="3">
    <source>
        <dbReference type="Proteomes" id="UP000588051"/>
    </source>
</evidence>
<sequence>MKKRRYSLSLSLLFVALPSSHHLSAAPLDSQATINAAPQTVSSNAPKTGAKKLAALAERYYEQQARFEPVAATYNGDNRYDDQLPQTLDLKVKTKQIAMWRQLAGELRQISRTQLSAADQVTYDCLQYELDTAIKMSAFDDRLMPVNQMDSIPLTMAHFASGQSAQLLKTVPQYDAYLNRLKQLPGWLQQATANMREGMRRQIVLPRALVLSMLPQYTQLIGDKIESHPYYLPVSHFPAGFSEADKLRLSKDYRSVIQDKVLPALQQFTQFLNQEYLPVSRTSTGWSALPDGERWYRAWVGDQTTTRLSPEQIHAIGLREVARIQNEYVRLGPQLGYQGDPKALPAWMEAQTTYRPFKSEKEVLDAYRTIDAAVREKLPLFFGKIPRAALDIRSEPEISRATASDHYSVPAIDGSRPGVFWAVINNPADYATTGMKTLFLHEGQPGHHFHLATLQELDVPQFRKVGGNNAYTEGWALYAETLGRDMGLFENDPAAYYGHLSDEMLRATRLVVDTGMHVKGWTREQGIRYLQETLGYSEAASRQCIERYMAWPGQALGYKIGALKIMELRQKAQASIGAHFDLRQFHDAILSDGTLPLSLLETKMLKWIAARQNNK</sequence>
<feature type="chain" id="PRO_5032541612" evidence="1">
    <location>
        <begin position="26"/>
        <end position="615"/>
    </location>
</feature>
<comment type="caution">
    <text evidence="2">The sequence shown here is derived from an EMBL/GenBank/DDBJ whole genome shotgun (WGS) entry which is preliminary data.</text>
</comment>